<protein>
    <submittedName>
        <fullName evidence="1">Uncharacterized protein</fullName>
    </submittedName>
</protein>
<dbReference type="AlphaFoldDB" id="A0A1Y5ZRF9"/>
<dbReference type="Proteomes" id="UP000194499">
    <property type="component" value="Unassembled WGS sequence"/>
</dbReference>
<organism evidence="1 2">
    <name type="scientific">Bacillus pacificus</name>
    <dbReference type="NCBI Taxonomy" id="2026187"/>
    <lineage>
        <taxon>Bacteria</taxon>
        <taxon>Bacillati</taxon>
        <taxon>Bacillota</taxon>
        <taxon>Bacilli</taxon>
        <taxon>Bacillales</taxon>
        <taxon>Bacillaceae</taxon>
        <taxon>Bacillus</taxon>
        <taxon>Bacillus cereus group</taxon>
    </lineage>
</organism>
<reference evidence="2" key="1">
    <citation type="submission" date="2017-04" db="EMBL/GenBank/DDBJ databases">
        <authorList>
            <person name="Criscuolo A."/>
        </authorList>
    </citation>
    <scope>NUCLEOTIDE SEQUENCE [LARGE SCALE GENOMIC DNA]</scope>
</reference>
<proteinExistence type="predicted"/>
<gene>
    <name evidence="1" type="ORF">BACERE00191_03041</name>
</gene>
<sequence>MSLSTFSFSEIYQRFFQYIDDSTKDIDLPTQNDNIKKHGYCSGNYYWNIAYRMCILNSTIISCNAQVARPTQRQLALLIIMYLLLLDVDR</sequence>
<evidence type="ECO:0000313" key="2">
    <source>
        <dbReference type="Proteomes" id="UP000194499"/>
    </source>
</evidence>
<accession>A0A1Y5ZRF9</accession>
<evidence type="ECO:0000313" key="1">
    <source>
        <dbReference type="EMBL" id="SME10648.1"/>
    </source>
</evidence>
<dbReference type="EMBL" id="FWZB01000039">
    <property type="protein sequence ID" value="SME10648.1"/>
    <property type="molecule type" value="Genomic_DNA"/>
</dbReference>
<name>A0A1Y5ZRF9_9BACI</name>